<dbReference type="GO" id="GO:0016746">
    <property type="term" value="F:acyltransferase activity"/>
    <property type="evidence" value="ECO:0007669"/>
    <property type="project" value="UniProtKB-KW"/>
</dbReference>
<dbReference type="InterPro" id="IPR016181">
    <property type="entry name" value="Acyl_CoA_acyltransferase"/>
</dbReference>
<dbReference type="PROSITE" id="PS51186">
    <property type="entry name" value="GNAT"/>
    <property type="match status" value="1"/>
</dbReference>
<accession>A0ABW1ZP41</accession>
<keyword evidence="2" id="KW-0808">Transferase</keyword>
<evidence type="ECO:0000313" key="3">
    <source>
        <dbReference type="Proteomes" id="UP001596317"/>
    </source>
</evidence>
<organism evidence="2 3">
    <name type="scientific">Deinococcus multiflagellatus</name>
    <dbReference type="NCBI Taxonomy" id="1656887"/>
    <lineage>
        <taxon>Bacteria</taxon>
        <taxon>Thermotogati</taxon>
        <taxon>Deinococcota</taxon>
        <taxon>Deinococci</taxon>
        <taxon>Deinococcales</taxon>
        <taxon>Deinococcaceae</taxon>
        <taxon>Deinococcus</taxon>
    </lineage>
</organism>
<keyword evidence="3" id="KW-1185">Reference proteome</keyword>
<protein>
    <submittedName>
        <fullName evidence="2">GNAT family N-acetyltransferase</fullName>
        <ecNumber evidence="2">2.3.1.-</ecNumber>
    </submittedName>
</protein>
<dbReference type="EC" id="2.3.1.-" evidence="2"/>
<dbReference type="Gene3D" id="3.40.630.30">
    <property type="match status" value="1"/>
</dbReference>
<dbReference type="InterPro" id="IPR000182">
    <property type="entry name" value="GNAT_dom"/>
</dbReference>
<sequence>MPLFPDLLPHLSRAEAQAHRRFGRAATFGPLHAAYAGPGLPLNAAWHDGTRPPDAGALAAFEAFCAEVGTPPTVHLLSDAVPGALGVLGARGYALSTLLHVYAHDLTALPPRAEVEETHDAEAWATLSAQGFGAGSGPTMQVVAAAPGTRLFVARRGGEAAGSAALSVTGGVAALFGMSTRPDYRGQGVQTDLLAARLHAAAQAGADFASVFVTPGSPSERNIRRAGFGLVGARLTLSKTGPGGPDGTSA</sequence>
<dbReference type="SUPFAM" id="SSF55729">
    <property type="entry name" value="Acyl-CoA N-acyltransferases (Nat)"/>
    <property type="match status" value="1"/>
</dbReference>
<proteinExistence type="predicted"/>
<evidence type="ECO:0000259" key="1">
    <source>
        <dbReference type="PROSITE" id="PS51186"/>
    </source>
</evidence>
<dbReference type="CDD" id="cd04301">
    <property type="entry name" value="NAT_SF"/>
    <property type="match status" value="1"/>
</dbReference>
<keyword evidence="2" id="KW-0012">Acyltransferase</keyword>
<comment type="caution">
    <text evidence="2">The sequence shown here is derived from an EMBL/GenBank/DDBJ whole genome shotgun (WGS) entry which is preliminary data.</text>
</comment>
<name>A0ABW1ZP41_9DEIO</name>
<reference evidence="3" key="1">
    <citation type="journal article" date="2019" name="Int. J. Syst. Evol. Microbiol.">
        <title>The Global Catalogue of Microorganisms (GCM) 10K type strain sequencing project: providing services to taxonomists for standard genome sequencing and annotation.</title>
        <authorList>
            <consortium name="The Broad Institute Genomics Platform"/>
            <consortium name="The Broad Institute Genome Sequencing Center for Infectious Disease"/>
            <person name="Wu L."/>
            <person name="Ma J."/>
        </authorList>
    </citation>
    <scope>NUCLEOTIDE SEQUENCE [LARGE SCALE GENOMIC DNA]</scope>
    <source>
        <strain evidence="3">CCUG 63830</strain>
    </source>
</reference>
<dbReference type="Pfam" id="PF00583">
    <property type="entry name" value="Acetyltransf_1"/>
    <property type="match status" value="1"/>
</dbReference>
<dbReference type="RefSeq" id="WP_224608823.1">
    <property type="nucleotide sequence ID" value="NZ_JAIQXV010000009.1"/>
</dbReference>
<evidence type="ECO:0000313" key="2">
    <source>
        <dbReference type="EMBL" id="MFC6662031.1"/>
    </source>
</evidence>
<dbReference type="Proteomes" id="UP001596317">
    <property type="component" value="Unassembled WGS sequence"/>
</dbReference>
<gene>
    <name evidence="2" type="ORF">ACFP90_18145</name>
</gene>
<feature type="domain" description="N-acetyltransferase" evidence="1">
    <location>
        <begin position="111"/>
        <end position="250"/>
    </location>
</feature>
<dbReference type="EMBL" id="JBHSWB010000001">
    <property type="protein sequence ID" value="MFC6662031.1"/>
    <property type="molecule type" value="Genomic_DNA"/>
</dbReference>